<dbReference type="Proteomes" id="UP000251960">
    <property type="component" value="Chromosome 3"/>
</dbReference>
<evidence type="ECO:0000313" key="1">
    <source>
        <dbReference type="EMBL" id="PWZ29910.1"/>
    </source>
</evidence>
<accession>A0A3L6FAE3</accession>
<organism evidence="1">
    <name type="scientific">Zea mays</name>
    <name type="common">Maize</name>
    <dbReference type="NCBI Taxonomy" id="4577"/>
    <lineage>
        <taxon>Eukaryota</taxon>
        <taxon>Viridiplantae</taxon>
        <taxon>Streptophyta</taxon>
        <taxon>Embryophyta</taxon>
        <taxon>Tracheophyta</taxon>
        <taxon>Spermatophyta</taxon>
        <taxon>Magnoliopsida</taxon>
        <taxon>Liliopsida</taxon>
        <taxon>Poales</taxon>
        <taxon>Poaceae</taxon>
        <taxon>PACMAD clade</taxon>
        <taxon>Panicoideae</taxon>
        <taxon>Andropogonodae</taxon>
        <taxon>Andropogoneae</taxon>
        <taxon>Tripsacinae</taxon>
        <taxon>Zea</taxon>
    </lineage>
</organism>
<protein>
    <submittedName>
        <fullName evidence="1">Uncharacterized protein</fullName>
    </submittedName>
</protein>
<sequence>MLCRRHQLLVGPLAMGALLPPRVAADTRGLLDVRCMIVWVVAALRLDTWRGVPRLGARGVLGRFQWAYLMMVPLRLR</sequence>
<reference evidence="1" key="1">
    <citation type="journal article" date="2018" name="Nat. Genet.">
        <title>Extensive intraspecific gene order and gene structural variations between Mo17 and other maize genomes.</title>
        <authorList>
            <person name="Sun S."/>
            <person name="Zhou Y."/>
            <person name="Chen J."/>
            <person name="Shi J."/>
            <person name="Zhao H."/>
            <person name="Zhao H."/>
            <person name="Song W."/>
            <person name="Zhang M."/>
            <person name="Cui Y."/>
            <person name="Dong X."/>
            <person name="Liu H."/>
            <person name="Ma X."/>
            <person name="Jiao Y."/>
            <person name="Wang B."/>
            <person name="Wei X."/>
            <person name="Stein J.C."/>
            <person name="Glaubitz J.C."/>
            <person name="Lu F."/>
            <person name="Yu G."/>
            <person name="Liang C."/>
            <person name="Fengler K."/>
            <person name="Li B."/>
            <person name="Rafalski A."/>
            <person name="Schnable P.S."/>
            <person name="Ware D.H."/>
            <person name="Buckler E.S."/>
            <person name="Lai J."/>
        </authorList>
    </citation>
    <scope>NUCLEOTIDE SEQUENCE [LARGE SCALE GENOMIC DNA]</scope>
    <source>
        <tissue evidence="1">Seedling</tissue>
    </source>
</reference>
<name>A0A3L6FAE3_MAIZE</name>
<dbReference type="AlphaFoldDB" id="A0A3L6FAE3"/>
<proteinExistence type="predicted"/>
<gene>
    <name evidence="1" type="ORF">Zm00014a_019515</name>
</gene>
<comment type="caution">
    <text evidence="1">The sequence shown here is derived from an EMBL/GenBank/DDBJ whole genome shotgun (WGS) entry which is preliminary data.</text>
</comment>
<dbReference type="EMBL" id="NCVQ01000004">
    <property type="protein sequence ID" value="PWZ29910.1"/>
    <property type="molecule type" value="Genomic_DNA"/>
</dbReference>